<dbReference type="EMBL" id="JAUJYN010000017">
    <property type="protein sequence ID" value="KAK1258433.1"/>
    <property type="molecule type" value="Genomic_DNA"/>
</dbReference>
<evidence type="ECO:0000313" key="3">
    <source>
        <dbReference type="Proteomes" id="UP001179952"/>
    </source>
</evidence>
<evidence type="ECO:0000313" key="2">
    <source>
        <dbReference type="EMBL" id="KAK1258433.1"/>
    </source>
</evidence>
<accession>A0AAV9A2S2</accession>
<comment type="caution">
    <text evidence="2">The sequence shown here is derived from an EMBL/GenBank/DDBJ whole genome shotgun (WGS) entry which is preliminary data.</text>
</comment>
<dbReference type="PANTHER" id="PTHR46033">
    <property type="entry name" value="PROTEIN MAIN-LIKE 2"/>
    <property type="match status" value="1"/>
</dbReference>
<keyword evidence="3" id="KW-1185">Reference proteome</keyword>
<gene>
    <name evidence="2" type="ORF">QJS04_geneDACA006634</name>
</gene>
<dbReference type="PANTHER" id="PTHR46033:SF8">
    <property type="entry name" value="PROTEIN MAINTENANCE OF MERISTEMS-LIKE"/>
    <property type="match status" value="1"/>
</dbReference>
<reference evidence="2" key="2">
    <citation type="submission" date="2023-06" db="EMBL/GenBank/DDBJ databases">
        <authorList>
            <person name="Ma L."/>
            <person name="Liu K.-W."/>
            <person name="Li Z."/>
            <person name="Hsiao Y.-Y."/>
            <person name="Qi Y."/>
            <person name="Fu T."/>
            <person name="Tang G."/>
            <person name="Zhang D."/>
            <person name="Sun W.-H."/>
            <person name="Liu D.-K."/>
            <person name="Li Y."/>
            <person name="Chen G.-Z."/>
            <person name="Liu X.-D."/>
            <person name="Liao X.-Y."/>
            <person name="Jiang Y.-T."/>
            <person name="Yu X."/>
            <person name="Hao Y."/>
            <person name="Huang J."/>
            <person name="Zhao X.-W."/>
            <person name="Ke S."/>
            <person name="Chen Y.-Y."/>
            <person name="Wu W.-L."/>
            <person name="Hsu J.-L."/>
            <person name="Lin Y.-F."/>
            <person name="Huang M.-D."/>
            <person name="Li C.-Y."/>
            <person name="Huang L."/>
            <person name="Wang Z.-W."/>
            <person name="Zhao X."/>
            <person name="Zhong W.-Y."/>
            <person name="Peng D.-H."/>
            <person name="Ahmad S."/>
            <person name="Lan S."/>
            <person name="Zhang J.-S."/>
            <person name="Tsai W.-C."/>
            <person name="Van De Peer Y."/>
            <person name="Liu Z.-J."/>
        </authorList>
    </citation>
    <scope>NUCLEOTIDE SEQUENCE</scope>
    <source>
        <strain evidence="2">SCP</strain>
        <tissue evidence="2">Leaves</tissue>
    </source>
</reference>
<dbReference type="GO" id="GO:0010073">
    <property type="term" value="P:meristem maintenance"/>
    <property type="evidence" value="ECO:0007669"/>
    <property type="project" value="InterPro"/>
</dbReference>
<name>A0AAV9A2S2_ACOGR</name>
<reference evidence="2" key="1">
    <citation type="journal article" date="2023" name="Nat. Commun.">
        <title>Diploid and tetraploid genomes of Acorus and the evolution of monocots.</title>
        <authorList>
            <person name="Ma L."/>
            <person name="Liu K.W."/>
            <person name="Li Z."/>
            <person name="Hsiao Y.Y."/>
            <person name="Qi Y."/>
            <person name="Fu T."/>
            <person name="Tang G.D."/>
            <person name="Zhang D."/>
            <person name="Sun W.H."/>
            <person name="Liu D.K."/>
            <person name="Li Y."/>
            <person name="Chen G.Z."/>
            <person name="Liu X.D."/>
            <person name="Liao X.Y."/>
            <person name="Jiang Y.T."/>
            <person name="Yu X."/>
            <person name="Hao Y."/>
            <person name="Huang J."/>
            <person name="Zhao X.W."/>
            <person name="Ke S."/>
            <person name="Chen Y.Y."/>
            <person name="Wu W.L."/>
            <person name="Hsu J.L."/>
            <person name="Lin Y.F."/>
            <person name="Huang M.D."/>
            <person name="Li C.Y."/>
            <person name="Huang L."/>
            <person name="Wang Z.W."/>
            <person name="Zhao X."/>
            <person name="Zhong W.Y."/>
            <person name="Peng D.H."/>
            <person name="Ahmad S."/>
            <person name="Lan S."/>
            <person name="Zhang J.S."/>
            <person name="Tsai W.C."/>
            <person name="Van de Peer Y."/>
            <person name="Liu Z.J."/>
        </authorList>
    </citation>
    <scope>NUCLEOTIDE SEQUENCE</scope>
    <source>
        <strain evidence="2">SCP</strain>
    </source>
</reference>
<feature type="domain" description="Aminotransferase-like plant mobile" evidence="1">
    <location>
        <begin position="36"/>
        <end position="119"/>
    </location>
</feature>
<dbReference type="InterPro" id="IPR019557">
    <property type="entry name" value="AminoTfrase-like_pln_mobile"/>
</dbReference>
<protein>
    <recommendedName>
        <fullName evidence="1">Aminotransferase-like plant mobile domain-containing protein</fullName>
    </recommendedName>
</protein>
<dbReference type="AlphaFoldDB" id="A0AAV9A2S2"/>
<evidence type="ECO:0000259" key="1">
    <source>
        <dbReference type="Pfam" id="PF10536"/>
    </source>
</evidence>
<dbReference type="Pfam" id="PF10536">
    <property type="entry name" value="PMD"/>
    <property type="match status" value="1"/>
</dbReference>
<dbReference type="InterPro" id="IPR044824">
    <property type="entry name" value="MAIN-like"/>
</dbReference>
<dbReference type="Proteomes" id="UP001179952">
    <property type="component" value="Unassembled WGS sequence"/>
</dbReference>
<organism evidence="2 3">
    <name type="scientific">Acorus gramineus</name>
    <name type="common">Dwarf sweet flag</name>
    <dbReference type="NCBI Taxonomy" id="55184"/>
    <lineage>
        <taxon>Eukaryota</taxon>
        <taxon>Viridiplantae</taxon>
        <taxon>Streptophyta</taxon>
        <taxon>Embryophyta</taxon>
        <taxon>Tracheophyta</taxon>
        <taxon>Spermatophyta</taxon>
        <taxon>Magnoliopsida</taxon>
        <taxon>Liliopsida</taxon>
        <taxon>Acoraceae</taxon>
        <taxon>Acorus</taxon>
    </lineage>
</organism>
<proteinExistence type="predicted"/>
<sequence length="146" mass="17106">MRPNRIRALWHWTKRWYSALGQGERDLVDGAGFRSFFLIEPFHVHRPYLEALEERWDPESDAFILPTGAVMLTLEDVERITGLPALGEAVRAATSPDYKALFRELIGDWEYVERERTLNRIPLRQLLRQYCHAPGRPSPGRGKWYI</sequence>